<organism evidence="2 3">
    <name type="scientific">Puia dinghuensis</name>
    <dbReference type="NCBI Taxonomy" id="1792502"/>
    <lineage>
        <taxon>Bacteria</taxon>
        <taxon>Pseudomonadati</taxon>
        <taxon>Bacteroidota</taxon>
        <taxon>Chitinophagia</taxon>
        <taxon>Chitinophagales</taxon>
        <taxon>Chitinophagaceae</taxon>
        <taxon>Puia</taxon>
    </lineage>
</organism>
<accession>A0A8J2UBM1</accession>
<reference evidence="2" key="2">
    <citation type="submission" date="2020-09" db="EMBL/GenBank/DDBJ databases">
        <authorList>
            <person name="Sun Q."/>
            <person name="Zhou Y."/>
        </authorList>
    </citation>
    <scope>NUCLEOTIDE SEQUENCE</scope>
    <source>
        <strain evidence="2">CGMCC 1.15448</strain>
    </source>
</reference>
<dbReference type="EMBL" id="BMJC01000002">
    <property type="protein sequence ID" value="GGA94539.1"/>
    <property type="molecule type" value="Genomic_DNA"/>
</dbReference>
<keyword evidence="1" id="KW-1133">Transmembrane helix</keyword>
<feature type="transmembrane region" description="Helical" evidence="1">
    <location>
        <begin position="7"/>
        <end position="30"/>
    </location>
</feature>
<dbReference type="Proteomes" id="UP000607559">
    <property type="component" value="Unassembled WGS sequence"/>
</dbReference>
<gene>
    <name evidence="2" type="ORF">GCM10011511_17290</name>
</gene>
<comment type="caution">
    <text evidence="2">The sequence shown here is derived from an EMBL/GenBank/DDBJ whole genome shotgun (WGS) entry which is preliminary data.</text>
</comment>
<sequence>MKKIITSGLIAGVVLLVLSILGLYATIWFFPTLAAQYYDPAFDSQSGRYMIYYAHPFVIGLALAWFWDRFKVVLKGSFLTRGIEFGLAYALVAIFPVMWLTYSALSVSLAMVGTWLAFGLLQGIIAGLVFEKTNP</sequence>
<feature type="transmembrane region" description="Helical" evidence="1">
    <location>
        <begin position="79"/>
        <end position="102"/>
    </location>
</feature>
<dbReference type="RefSeq" id="WP_188930664.1">
    <property type="nucleotide sequence ID" value="NZ_BMJC01000002.1"/>
</dbReference>
<name>A0A8J2UBM1_9BACT</name>
<evidence type="ECO:0000313" key="3">
    <source>
        <dbReference type="Proteomes" id="UP000607559"/>
    </source>
</evidence>
<keyword evidence="1" id="KW-0812">Transmembrane</keyword>
<evidence type="ECO:0000313" key="2">
    <source>
        <dbReference type="EMBL" id="GGA94539.1"/>
    </source>
</evidence>
<evidence type="ECO:0000256" key="1">
    <source>
        <dbReference type="SAM" id="Phobius"/>
    </source>
</evidence>
<dbReference type="AlphaFoldDB" id="A0A8J2UBM1"/>
<keyword evidence="3" id="KW-1185">Reference proteome</keyword>
<proteinExistence type="predicted"/>
<feature type="transmembrane region" description="Helical" evidence="1">
    <location>
        <begin position="108"/>
        <end position="130"/>
    </location>
</feature>
<protein>
    <submittedName>
        <fullName evidence="2">Uncharacterized protein</fullName>
    </submittedName>
</protein>
<feature type="transmembrane region" description="Helical" evidence="1">
    <location>
        <begin position="50"/>
        <end position="67"/>
    </location>
</feature>
<reference evidence="2" key="1">
    <citation type="journal article" date="2014" name="Int. J. Syst. Evol. Microbiol.">
        <title>Complete genome sequence of Corynebacterium casei LMG S-19264T (=DSM 44701T), isolated from a smear-ripened cheese.</title>
        <authorList>
            <consortium name="US DOE Joint Genome Institute (JGI-PGF)"/>
            <person name="Walter F."/>
            <person name="Albersmeier A."/>
            <person name="Kalinowski J."/>
            <person name="Ruckert C."/>
        </authorList>
    </citation>
    <scope>NUCLEOTIDE SEQUENCE</scope>
    <source>
        <strain evidence="2">CGMCC 1.15448</strain>
    </source>
</reference>
<keyword evidence="1" id="KW-0472">Membrane</keyword>